<reference evidence="2 3" key="1">
    <citation type="submission" date="2016-10" db="EMBL/GenBank/DDBJ databases">
        <authorList>
            <person name="de Groot N.N."/>
        </authorList>
    </citation>
    <scope>NUCLEOTIDE SEQUENCE [LARGE SCALE GENOMIC DNA]</scope>
    <source>
        <strain evidence="2 3">DSM 21035</strain>
    </source>
</reference>
<protein>
    <submittedName>
        <fullName evidence="2">Inner membrane protein</fullName>
    </submittedName>
</protein>
<dbReference type="PANTHER" id="PTHR35531">
    <property type="entry name" value="INNER MEMBRANE PROTEIN YBCI-RELATED"/>
    <property type="match status" value="1"/>
</dbReference>
<keyword evidence="1" id="KW-0472">Membrane</keyword>
<dbReference type="Pfam" id="PF04307">
    <property type="entry name" value="YdjM"/>
    <property type="match status" value="1"/>
</dbReference>
<evidence type="ECO:0000313" key="3">
    <source>
        <dbReference type="Proteomes" id="UP000198999"/>
    </source>
</evidence>
<dbReference type="PANTHER" id="PTHR35531:SF1">
    <property type="entry name" value="INNER MEMBRANE PROTEIN YBCI-RELATED"/>
    <property type="match status" value="1"/>
</dbReference>
<dbReference type="AlphaFoldDB" id="A0A1H9CLV8"/>
<dbReference type="InterPro" id="IPR007404">
    <property type="entry name" value="YdjM-like"/>
</dbReference>
<evidence type="ECO:0000256" key="1">
    <source>
        <dbReference type="SAM" id="Phobius"/>
    </source>
</evidence>
<dbReference type="Proteomes" id="UP000198999">
    <property type="component" value="Unassembled WGS sequence"/>
</dbReference>
<keyword evidence="3" id="KW-1185">Reference proteome</keyword>
<dbReference type="STRING" id="419940.SAMN05421824_0948"/>
<sequence>MASVFGHGIVGFTLAKLIDNKNLRWLMLAAIFSTILPDVDVFGFRLGIPYESPLGHRGVTHSILFAVFWSLLLMCTLGKKHKLMWFLVIFLSTLSHALLDAITTGGEGVGFFIPFENSRYFFNTRVIRVSPLSIGNFFTEWGFEVIVSELKYIVIPCSLILLTSFMLKKFK</sequence>
<evidence type="ECO:0000313" key="2">
    <source>
        <dbReference type="EMBL" id="SEQ02144.1"/>
    </source>
</evidence>
<feature type="transmembrane region" description="Helical" evidence="1">
    <location>
        <begin position="58"/>
        <end position="76"/>
    </location>
</feature>
<dbReference type="RefSeq" id="WP_092576141.1">
    <property type="nucleotide sequence ID" value="NZ_FOFN01000001.1"/>
</dbReference>
<organism evidence="2 3">
    <name type="scientific">Hyunsoonleella jejuensis</name>
    <dbReference type="NCBI Taxonomy" id="419940"/>
    <lineage>
        <taxon>Bacteria</taxon>
        <taxon>Pseudomonadati</taxon>
        <taxon>Bacteroidota</taxon>
        <taxon>Flavobacteriia</taxon>
        <taxon>Flavobacteriales</taxon>
        <taxon>Flavobacteriaceae</taxon>
    </lineage>
</organism>
<proteinExistence type="predicted"/>
<gene>
    <name evidence="2" type="ORF">SAMN05421824_0948</name>
</gene>
<feature type="transmembrane region" description="Helical" evidence="1">
    <location>
        <begin position="25"/>
        <end position="46"/>
    </location>
</feature>
<feature type="transmembrane region" description="Helical" evidence="1">
    <location>
        <begin position="150"/>
        <end position="167"/>
    </location>
</feature>
<keyword evidence="1" id="KW-1133">Transmembrane helix</keyword>
<feature type="transmembrane region" description="Helical" evidence="1">
    <location>
        <begin position="83"/>
        <end position="102"/>
    </location>
</feature>
<dbReference type="EMBL" id="FOFN01000001">
    <property type="protein sequence ID" value="SEQ02144.1"/>
    <property type="molecule type" value="Genomic_DNA"/>
</dbReference>
<name>A0A1H9CLV8_9FLAO</name>
<accession>A0A1H9CLV8</accession>
<dbReference type="OrthoDB" id="9794683at2"/>
<keyword evidence="1" id="KW-0812">Transmembrane</keyword>